<dbReference type="SUPFAM" id="SSF48403">
    <property type="entry name" value="Ankyrin repeat"/>
    <property type="match status" value="1"/>
</dbReference>
<feature type="compositionally biased region" description="Basic and acidic residues" evidence="2">
    <location>
        <begin position="140"/>
        <end position="149"/>
    </location>
</feature>
<protein>
    <submittedName>
        <fullName evidence="4">Ankyrin repeat-containing domain</fullName>
    </submittedName>
</protein>
<dbReference type="Pfam" id="PF26082">
    <property type="entry name" value="zf-C2H2_AcuF"/>
    <property type="match status" value="1"/>
</dbReference>
<dbReference type="AlphaFoldDB" id="A0A1W5CW10"/>
<keyword evidence="1" id="KW-0040">ANK repeat</keyword>
<dbReference type="InterPro" id="IPR002110">
    <property type="entry name" value="Ankyrin_rpt"/>
</dbReference>
<dbReference type="InterPro" id="IPR058925">
    <property type="entry name" value="zf-C2H2_AcuF"/>
</dbReference>
<evidence type="ECO:0000259" key="3">
    <source>
        <dbReference type="Pfam" id="PF26082"/>
    </source>
</evidence>
<feature type="compositionally biased region" description="Basic and acidic residues" evidence="2">
    <location>
        <begin position="459"/>
        <end position="472"/>
    </location>
</feature>
<dbReference type="PROSITE" id="PS50088">
    <property type="entry name" value="ANK_REPEAT"/>
    <property type="match status" value="2"/>
</dbReference>
<evidence type="ECO:0000256" key="2">
    <source>
        <dbReference type="SAM" id="MobiDB-lite"/>
    </source>
</evidence>
<feature type="region of interest" description="Disordered" evidence="2">
    <location>
        <begin position="459"/>
        <end position="486"/>
    </location>
</feature>
<keyword evidence="5" id="KW-1185">Reference proteome</keyword>
<feature type="domain" description="Oxidoreductase acuF-like C2H2 type zinc-finger" evidence="3">
    <location>
        <begin position="336"/>
        <end position="364"/>
    </location>
</feature>
<feature type="repeat" description="ANK" evidence="1">
    <location>
        <begin position="628"/>
        <end position="660"/>
    </location>
</feature>
<dbReference type="Gene3D" id="1.25.40.20">
    <property type="entry name" value="Ankyrin repeat-containing domain"/>
    <property type="match status" value="1"/>
</dbReference>
<dbReference type="SMART" id="SM00248">
    <property type="entry name" value="ANK"/>
    <property type="match status" value="3"/>
</dbReference>
<dbReference type="Proteomes" id="UP000192927">
    <property type="component" value="Unassembled WGS sequence"/>
</dbReference>
<feature type="repeat" description="ANK" evidence="1">
    <location>
        <begin position="661"/>
        <end position="693"/>
    </location>
</feature>
<evidence type="ECO:0000256" key="1">
    <source>
        <dbReference type="PROSITE-ProRule" id="PRU00023"/>
    </source>
</evidence>
<evidence type="ECO:0000313" key="5">
    <source>
        <dbReference type="Proteomes" id="UP000192927"/>
    </source>
</evidence>
<dbReference type="PROSITE" id="PS50297">
    <property type="entry name" value="ANK_REP_REGION"/>
    <property type="match status" value="2"/>
</dbReference>
<dbReference type="PANTHER" id="PTHR35391">
    <property type="entry name" value="C2H2-TYPE DOMAIN-CONTAINING PROTEIN-RELATED"/>
    <property type="match status" value="1"/>
</dbReference>
<feature type="compositionally biased region" description="Acidic residues" evidence="2">
    <location>
        <begin position="123"/>
        <end position="134"/>
    </location>
</feature>
<reference evidence="5" key="1">
    <citation type="submission" date="2017-03" db="EMBL/GenBank/DDBJ databases">
        <authorList>
            <person name="Sharma R."/>
            <person name="Thines M."/>
        </authorList>
    </citation>
    <scope>NUCLEOTIDE SEQUENCE [LARGE SCALE GENOMIC DNA]</scope>
</reference>
<name>A0A1W5CW10_9LECA</name>
<organism evidence="4 5">
    <name type="scientific">Lasallia pustulata</name>
    <dbReference type="NCBI Taxonomy" id="136370"/>
    <lineage>
        <taxon>Eukaryota</taxon>
        <taxon>Fungi</taxon>
        <taxon>Dikarya</taxon>
        <taxon>Ascomycota</taxon>
        <taxon>Pezizomycotina</taxon>
        <taxon>Lecanoromycetes</taxon>
        <taxon>OSLEUM clade</taxon>
        <taxon>Umbilicariomycetidae</taxon>
        <taxon>Umbilicariales</taxon>
        <taxon>Umbilicariaceae</taxon>
        <taxon>Lasallia</taxon>
    </lineage>
</organism>
<dbReference type="InterPro" id="IPR036770">
    <property type="entry name" value="Ankyrin_rpt-contain_sf"/>
</dbReference>
<dbReference type="Pfam" id="PF12796">
    <property type="entry name" value="Ank_2"/>
    <property type="match status" value="1"/>
</dbReference>
<dbReference type="PANTHER" id="PTHR35391:SF7">
    <property type="entry name" value="C2H2-TYPE DOMAIN-CONTAINING PROTEIN"/>
    <property type="match status" value="1"/>
</dbReference>
<evidence type="ECO:0000313" key="4">
    <source>
        <dbReference type="EMBL" id="SLM34905.1"/>
    </source>
</evidence>
<feature type="region of interest" description="Disordered" evidence="2">
    <location>
        <begin position="122"/>
        <end position="149"/>
    </location>
</feature>
<accession>A0A1W5CW10</accession>
<proteinExistence type="predicted"/>
<sequence length="751" mass="83759">MASNLGPIAVNASKTRRHLQELCLDITNRTQSDAIPEGVTADAQDLADCLGRFNIWVGGLGVFQHGEASLDFRISTEGLAQEVLRLLGQLDFFTCELRMLVDGSREQRTWTAESLYISREEFSDSEDISDDDTDGNLTPENDHNKGDDDIITESRDLHLSINESITCLLRLSVQLHKSSRKAKFAKSSANNDFPIEPDVSHVRDFFPYASGNGILVRRLGKANAQRRQWLWYRRRHREKLSVDCSGPLEERIPWFRDLERSNIGSIAILSADDPLSPSLPSLSGTNATTFRSRVSASLDITSQSDAPDTVFGRSSRAILDEEKLLVPEPPKDFIPGEPFQCRYCCNIIELSSRHAWQKHVHIDLSSYTCVYGNCGEMFFESRHKWWAHEMEVHRKKWICAMCGIEQPTIVAIKAHLQTKHSDQVSLDQVNDIAHRHLGRHLEQLALFVLPNADLMYEEDHVSDTGGHDHQGESDSDEGEGESSVPLLPEPDLIQKLIDEVALQHSAPEIFPKYFDLAMRWQPPHDFTPPEEDSDTEDADLFPEQLVSWGADPSKSHLFKRVSSNGGEYAGEMTKAVKHSVQPLSRIDPAQLGALSRAAFDGDIGSAQRLLGGYNAGPSSCDVEEGAEVGYTAFLPASMANHLKVMDLLLEHGANINATSKHGWTALMLAARRNDKASVGFLLSHGADVNHLSPDWWIALAEATNRGYTHIMKVLLNASADPQLRSQHDWTLLIHAAYQGDITAVGRRWCVL</sequence>
<dbReference type="EMBL" id="FWEW01000437">
    <property type="protein sequence ID" value="SLM34905.1"/>
    <property type="molecule type" value="Genomic_DNA"/>
</dbReference>